<dbReference type="InterPro" id="IPR006292">
    <property type="entry name" value="RNase_D"/>
</dbReference>
<evidence type="ECO:0000256" key="6">
    <source>
        <dbReference type="HAMAP-Rule" id="MF_01899"/>
    </source>
</evidence>
<dbReference type="EMBL" id="JARHUD010000004">
    <property type="protein sequence ID" value="MDF2095880.1"/>
    <property type="molecule type" value="Genomic_DNA"/>
</dbReference>
<dbReference type="InterPro" id="IPR010997">
    <property type="entry name" value="HRDC-like_sf"/>
</dbReference>
<dbReference type="Gene3D" id="1.10.150.80">
    <property type="entry name" value="HRDC domain"/>
    <property type="match status" value="1"/>
</dbReference>
<evidence type="ECO:0000256" key="3">
    <source>
        <dbReference type="ARBA" id="ARBA00022722"/>
    </source>
</evidence>
<feature type="domain" description="HRDC" evidence="7">
    <location>
        <begin position="208"/>
        <end position="289"/>
    </location>
</feature>
<evidence type="ECO:0000256" key="4">
    <source>
        <dbReference type="ARBA" id="ARBA00022801"/>
    </source>
</evidence>
<name>A0ABT5YLP3_9PROT</name>
<dbReference type="InterPro" id="IPR002562">
    <property type="entry name" value="3'-5'_exonuclease_dom"/>
</dbReference>
<keyword evidence="4 6" id="KW-0378">Hydrolase</keyword>
<sequence length="390" mass="43279">MLVLTDTDALAGYCAAQRSADFVTVDTEFVRDTTYWPKLCLIQIAGPVEPAIIDPLAPGMDLTPLLDLFADTRVLKVFHAARQDLEIFYHLCGRLPEPVFDTQVAAMVCGFGEQASYEKLAGALANARIDKSARFTDWARRPLGRRELDYALSDVTHLRTVYVKLRSRLERNGRAEWLSEEMATLTNPATYNLDPENAWKRLKSRSRDRRYLAAIKALAGWREREAQRRDVPRNRVIRDEQLYDLAAQLPTTPDALGRTRGLNADVARGRIGKEILAEIEAVLALPKDSLPQAPKVDNAEAPQALLDLLKVLLKHKCEEHDIAQKLVANSADLEQIALDDNAEVAALTGWRRKIFGKDALALKRGDLALAAAGQRVKLVPLSAGGADLKS</sequence>
<evidence type="ECO:0000313" key="9">
    <source>
        <dbReference type="Proteomes" id="UP001215503"/>
    </source>
</evidence>
<comment type="caution">
    <text evidence="8">The sequence shown here is derived from an EMBL/GenBank/DDBJ whole genome shotgun (WGS) entry which is preliminary data.</text>
</comment>
<dbReference type="PROSITE" id="PS50967">
    <property type="entry name" value="HRDC"/>
    <property type="match status" value="1"/>
</dbReference>
<comment type="cofactor">
    <cofactor evidence="6">
        <name>a divalent metal cation</name>
        <dbReference type="ChEBI" id="CHEBI:60240"/>
    </cofactor>
</comment>
<evidence type="ECO:0000256" key="2">
    <source>
        <dbReference type="ARBA" id="ARBA00022694"/>
    </source>
</evidence>
<dbReference type="PANTHER" id="PTHR47649:SF1">
    <property type="entry name" value="RIBONUCLEASE D"/>
    <property type="match status" value="1"/>
</dbReference>
<dbReference type="Pfam" id="PF01612">
    <property type="entry name" value="DNA_pol_A_exo1"/>
    <property type="match status" value="1"/>
</dbReference>
<keyword evidence="1 6" id="KW-0963">Cytoplasm</keyword>
<dbReference type="SMART" id="SM00474">
    <property type="entry name" value="35EXOc"/>
    <property type="match status" value="1"/>
</dbReference>
<dbReference type="SMART" id="SM00341">
    <property type="entry name" value="HRDC"/>
    <property type="match status" value="1"/>
</dbReference>
<dbReference type="NCBIfam" id="TIGR01388">
    <property type="entry name" value="rnd"/>
    <property type="match status" value="1"/>
</dbReference>
<gene>
    <name evidence="6 8" type="primary">rnd</name>
    <name evidence="8" type="ORF">P2G67_07820</name>
</gene>
<accession>A0ABT5YLP3</accession>
<dbReference type="SUPFAM" id="SSF47819">
    <property type="entry name" value="HRDC-like"/>
    <property type="match status" value="2"/>
</dbReference>
<dbReference type="Pfam" id="PF00570">
    <property type="entry name" value="HRDC"/>
    <property type="match status" value="1"/>
</dbReference>
<dbReference type="Proteomes" id="UP001215503">
    <property type="component" value="Unassembled WGS sequence"/>
</dbReference>
<keyword evidence="2 6" id="KW-0819">tRNA processing</keyword>
<keyword evidence="3 6" id="KW-0540">Nuclease</keyword>
<comment type="function">
    <text evidence="6">Exonuclease involved in the 3' processing of various precursor tRNAs. Initiates hydrolysis at the 3'-terminus of an RNA molecule and releases 5'-mononucleotides.</text>
</comment>
<dbReference type="EC" id="3.1.13.5" evidence="6"/>
<protein>
    <recommendedName>
        <fullName evidence="6">Ribonuclease D</fullName>
        <shortName evidence="6">RNase D</shortName>
        <ecNumber evidence="6">3.1.13.5</ecNumber>
    </recommendedName>
</protein>
<keyword evidence="9" id="KW-1185">Reference proteome</keyword>
<organism evidence="8 9">
    <name type="scientific">Aquibaculum arenosum</name>
    <dbReference type="NCBI Taxonomy" id="3032591"/>
    <lineage>
        <taxon>Bacteria</taxon>
        <taxon>Pseudomonadati</taxon>
        <taxon>Pseudomonadota</taxon>
        <taxon>Alphaproteobacteria</taxon>
        <taxon>Rhodospirillales</taxon>
        <taxon>Rhodovibrionaceae</taxon>
        <taxon>Aquibaculum</taxon>
    </lineage>
</organism>
<reference evidence="8 9" key="1">
    <citation type="submission" date="2023-03" db="EMBL/GenBank/DDBJ databases">
        <title>Fodinicurvata sp. CAU 1616 isolated from sea sendiment.</title>
        <authorList>
            <person name="Kim W."/>
        </authorList>
    </citation>
    <scope>NUCLEOTIDE SEQUENCE [LARGE SCALE GENOMIC DNA]</scope>
    <source>
        <strain evidence="8 9">CAU 1616</strain>
    </source>
</reference>
<dbReference type="InterPro" id="IPR012337">
    <property type="entry name" value="RNaseH-like_sf"/>
</dbReference>
<comment type="subcellular location">
    <subcellularLocation>
        <location evidence="6">Cytoplasm</location>
    </subcellularLocation>
</comment>
<comment type="catalytic activity">
    <reaction evidence="6">
        <text>Exonucleolytic cleavage that removes extra residues from the 3'-terminus of tRNA to produce 5'-mononucleotides.</text>
        <dbReference type="EC" id="3.1.13.5"/>
    </reaction>
</comment>
<dbReference type="CDD" id="cd06142">
    <property type="entry name" value="RNaseD_exo"/>
    <property type="match status" value="1"/>
</dbReference>
<proteinExistence type="inferred from homology"/>
<keyword evidence="5 6" id="KW-0269">Exonuclease</keyword>
<evidence type="ECO:0000259" key="7">
    <source>
        <dbReference type="PROSITE" id="PS50967"/>
    </source>
</evidence>
<dbReference type="Gene3D" id="3.30.420.10">
    <property type="entry name" value="Ribonuclease H-like superfamily/Ribonuclease H"/>
    <property type="match status" value="1"/>
</dbReference>
<evidence type="ECO:0000256" key="5">
    <source>
        <dbReference type="ARBA" id="ARBA00022839"/>
    </source>
</evidence>
<evidence type="ECO:0000256" key="1">
    <source>
        <dbReference type="ARBA" id="ARBA00022490"/>
    </source>
</evidence>
<comment type="similarity">
    <text evidence="6">Belongs to the RNase D family.</text>
</comment>
<dbReference type="SUPFAM" id="SSF53098">
    <property type="entry name" value="Ribonuclease H-like"/>
    <property type="match status" value="1"/>
</dbReference>
<dbReference type="PANTHER" id="PTHR47649">
    <property type="entry name" value="RIBONUCLEASE D"/>
    <property type="match status" value="1"/>
</dbReference>
<dbReference type="RefSeq" id="WP_275821751.1">
    <property type="nucleotide sequence ID" value="NZ_JARHUD010000004.1"/>
</dbReference>
<dbReference type="InterPro" id="IPR044876">
    <property type="entry name" value="HRDC_dom_sf"/>
</dbReference>
<evidence type="ECO:0000313" key="8">
    <source>
        <dbReference type="EMBL" id="MDF2095880.1"/>
    </source>
</evidence>
<dbReference type="InterPro" id="IPR036397">
    <property type="entry name" value="RNaseH_sf"/>
</dbReference>
<dbReference type="HAMAP" id="MF_01899">
    <property type="entry name" value="RNase_D"/>
    <property type="match status" value="1"/>
</dbReference>
<dbReference type="GO" id="GO:0033890">
    <property type="term" value="F:ribonuclease D activity"/>
    <property type="evidence" value="ECO:0007669"/>
    <property type="project" value="UniProtKB-EC"/>
</dbReference>
<dbReference type="InterPro" id="IPR002121">
    <property type="entry name" value="HRDC_dom"/>
</dbReference>
<dbReference type="InterPro" id="IPR051086">
    <property type="entry name" value="RNase_D-like"/>
</dbReference>